<dbReference type="GO" id="GO:0015808">
    <property type="term" value="P:L-alanine transport"/>
    <property type="evidence" value="ECO:0007669"/>
    <property type="project" value="TreeGrafter"/>
</dbReference>
<dbReference type="InterPro" id="IPR027417">
    <property type="entry name" value="P-loop_NTPase"/>
</dbReference>
<evidence type="ECO:0000259" key="4">
    <source>
        <dbReference type="PROSITE" id="PS50893"/>
    </source>
</evidence>
<dbReference type="GO" id="GO:0015192">
    <property type="term" value="F:L-phenylalanine transmembrane transporter activity"/>
    <property type="evidence" value="ECO:0007669"/>
    <property type="project" value="TreeGrafter"/>
</dbReference>
<dbReference type="SUPFAM" id="SSF52540">
    <property type="entry name" value="P-loop containing nucleoside triphosphate hydrolases"/>
    <property type="match status" value="1"/>
</dbReference>
<dbReference type="OrthoDB" id="9779872at2"/>
<dbReference type="GO" id="GO:0005886">
    <property type="term" value="C:plasma membrane"/>
    <property type="evidence" value="ECO:0007669"/>
    <property type="project" value="TreeGrafter"/>
</dbReference>
<keyword evidence="3 5" id="KW-0067">ATP-binding</keyword>
<dbReference type="InterPro" id="IPR003439">
    <property type="entry name" value="ABC_transporter-like_ATP-bd"/>
</dbReference>
<dbReference type="RefSeq" id="WP_088561995.1">
    <property type="nucleotide sequence ID" value="NZ_FYEH01000009.1"/>
</dbReference>
<dbReference type="Pfam" id="PF12399">
    <property type="entry name" value="BCA_ABC_TP_C"/>
    <property type="match status" value="1"/>
</dbReference>
<dbReference type="AlphaFoldDB" id="A0A212RIF4"/>
<dbReference type="Proteomes" id="UP000197065">
    <property type="component" value="Unassembled WGS sequence"/>
</dbReference>
<evidence type="ECO:0000313" key="5">
    <source>
        <dbReference type="EMBL" id="SNB72218.1"/>
    </source>
</evidence>
<proteinExistence type="predicted"/>
<keyword evidence="1" id="KW-0813">Transport</keyword>
<dbReference type="GO" id="GO:1903805">
    <property type="term" value="P:L-valine import across plasma membrane"/>
    <property type="evidence" value="ECO:0007669"/>
    <property type="project" value="TreeGrafter"/>
</dbReference>
<dbReference type="GO" id="GO:0016887">
    <property type="term" value="F:ATP hydrolysis activity"/>
    <property type="evidence" value="ECO:0007669"/>
    <property type="project" value="InterPro"/>
</dbReference>
<dbReference type="GO" id="GO:0015188">
    <property type="term" value="F:L-isoleucine transmembrane transporter activity"/>
    <property type="evidence" value="ECO:0007669"/>
    <property type="project" value="TreeGrafter"/>
</dbReference>
<dbReference type="PANTHER" id="PTHR45772">
    <property type="entry name" value="CONSERVED COMPONENT OF ABC TRANSPORTER FOR NATURAL AMINO ACIDS-RELATED"/>
    <property type="match status" value="1"/>
</dbReference>
<dbReference type="EMBL" id="FYEH01000009">
    <property type="protein sequence ID" value="SNB72218.1"/>
    <property type="molecule type" value="Genomic_DNA"/>
</dbReference>
<dbReference type="PROSITE" id="PS50893">
    <property type="entry name" value="ABC_TRANSPORTER_2"/>
    <property type="match status" value="1"/>
</dbReference>
<dbReference type="PANTHER" id="PTHR45772:SF7">
    <property type="entry name" value="AMINO ACID ABC TRANSPORTER ATP-BINDING PROTEIN"/>
    <property type="match status" value="1"/>
</dbReference>
<sequence length="273" mass="30106">MAHDTILLTNKVCCNFGGLKALSDLDLEIIENSIHSLIGPNGAGKTTAFNVISQNIKPTSGEIWFRGARIDGVKPHQVAEIGMSRTYQNIRLFANVTAIENILVGMHLHLRSTWWGSIFNTPATRADEKRAHDEALRLLEFVDLKGRGDIIARNLPYGDQRRLEIARALAAQPKLLLLDEPTAGMNPHEISDMMDFIRKVRDEVGVTILLIEHQMRIVMALSDKVTVLDHGQKIAEGLPKEVQGNPAVIEAYLGSGKLVPKKARDAARATLNA</sequence>
<accession>A0A212RIF4</accession>
<dbReference type="InterPro" id="IPR032823">
    <property type="entry name" value="BCA_ABC_TP_C"/>
</dbReference>
<dbReference type="Gene3D" id="3.40.50.300">
    <property type="entry name" value="P-loop containing nucleotide triphosphate hydrolases"/>
    <property type="match status" value="1"/>
</dbReference>
<evidence type="ECO:0000256" key="2">
    <source>
        <dbReference type="ARBA" id="ARBA00022741"/>
    </source>
</evidence>
<dbReference type="GO" id="GO:0042941">
    <property type="term" value="P:D-alanine transmembrane transport"/>
    <property type="evidence" value="ECO:0007669"/>
    <property type="project" value="TreeGrafter"/>
</dbReference>
<name>A0A212RIF4_9PROT</name>
<dbReference type="FunFam" id="3.40.50.300:FF:000421">
    <property type="entry name" value="Branched-chain amino acid ABC transporter ATP-binding protein"/>
    <property type="match status" value="1"/>
</dbReference>
<evidence type="ECO:0000313" key="6">
    <source>
        <dbReference type="Proteomes" id="UP000197065"/>
    </source>
</evidence>
<dbReference type="Pfam" id="PF00005">
    <property type="entry name" value="ABC_tran"/>
    <property type="match status" value="1"/>
</dbReference>
<feature type="domain" description="ABC transporter" evidence="4">
    <location>
        <begin position="7"/>
        <end position="255"/>
    </location>
</feature>
<evidence type="ECO:0000256" key="1">
    <source>
        <dbReference type="ARBA" id="ARBA00022448"/>
    </source>
</evidence>
<dbReference type="CDD" id="cd03219">
    <property type="entry name" value="ABC_Mj1267_LivG_branched"/>
    <property type="match status" value="1"/>
</dbReference>
<evidence type="ECO:0000256" key="3">
    <source>
        <dbReference type="ARBA" id="ARBA00022840"/>
    </source>
</evidence>
<protein>
    <submittedName>
        <fullName evidence="5">Amino acid/amide ABC transporter ATP-binding protein 1, HAAT family</fullName>
    </submittedName>
</protein>
<gene>
    <name evidence="5" type="ORF">SAMN07250955_10953</name>
</gene>
<dbReference type="SMART" id="SM00382">
    <property type="entry name" value="AAA"/>
    <property type="match status" value="1"/>
</dbReference>
<keyword evidence="6" id="KW-1185">Reference proteome</keyword>
<organism evidence="5 6">
    <name type="scientific">Arboricoccus pini</name>
    <dbReference type="NCBI Taxonomy" id="1963835"/>
    <lineage>
        <taxon>Bacteria</taxon>
        <taxon>Pseudomonadati</taxon>
        <taxon>Pseudomonadota</taxon>
        <taxon>Alphaproteobacteria</taxon>
        <taxon>Geminicoccales</taxon>
        <taxon>Geminicoccaceae</taxon>
        <taxon>Arboricoccus</taxon>
    </lineage>
</organism>
<dbReference type="InterPro" id="IPR003593">
    <property type="entry name" value="AAA+_ATPase"/>
</dbReference>
<dbReference type="GO" id="GO:0005304">
    <property type="term" value="F:L-valine transmembrane transporter activity"/>
    <property type="evidence" value="ECO:0007669"/>
    <property type="project" value="TreeGrafter"/>
</dbReference>
<dbReference type="InterPro" id="IPR051120">
    <property type="entry name" value="ABC_AA/LPS_Transport"/>
</dbReference>
<keyword evidence="2" id="KW-0547">Nucleotide-binding</keyword>
<reference evidence="5 6" key="1">
    <citation type="submission" date="2017-06" db="EMBL/GenBank/DDBJ databases">
        <authorList>
            <person name="Kim H.J."/>
            <person name="Triplett B.A."/>
        </authorList>
    </citation>
    <scope>NUCLEOTIDE SEQUENCE [LARGE SCALE GENOMIC DNA]</scope>
    <source>
        <strain evidence="5 6">B29T1</strain>
    </source>
</reference>
<dbReference type="GO" id="GO:1903806">
    <property type="term" value="P:L-isoleucine import across plasma membrane"/>
    <property type="evidence" value="ECO:0007669"/>
    <property type="project" value="TreeGrafter"/>
</dbReference>
<dbReference type="GO" id="GO:0005524">
    <property type="term" value="F:ATP binding"/>
    <property type="evidence" value="ECO:0007669"/>
    <property type="project" value="UniProtKB-KW"/>
</dbReference>